<evidence type="ECO:0000313" key="2">
    <source>
        <dbReference type="Proteomes" id="UP000095392"/>
    </source>
</evidence>
<name>A0AB36FMP2_ALTMA</name>
<reference evidence="1 2" key="1">
    <citation type="submission" date="2016-09" db="EMBL/GenBank/DDBJ databases">
        <title>Draft Genome Sequence of four Alteromonas macleodii strains isolated from copper coupons and grown long-term at elevated copper levels.</title>
        <authorList>
            <person name="Cusick K."/>
            <person name="Dale J."/>
            <person name="Little B."/>
            <person name="Biffinger J."/>
        </authorList>
    </citation>
    <scope>NUCLEOTIDE SEQUENCE [LARGE SCALE GENOMIC DNA]</scope>
    <source>
        <strain evidence="1 2">KCP01</strain>
    </source>
</reference>
<dbReference type="Proteomes" id="UP000095392">
    <property type="component" value="Unassembled WGS sequence"/>
</dbReference>
<protein>
    <submittedName>
        <fullName evidence="1">Uncharacterized protein</fullName>
    </submittedName>
</protein>
<sequence length="40" mass="4767">MLANKKPLHERLLKFLNKVPKQEFQQASTTERTLVSIHYQ</sequence>
<evidence type="ECO:0000313" key="1">
    <source>
        <dbReference type="EMBL" id="OES26371.1"/>
    </source>
</evidence>
<gene>
    <name evidence="1" type="ORF">BFV95_3849</name>
</gene>
<keyword evidence="2" id="KW-1185">Reference proteome</keyword>
<dbReference type="AlphaFoldDB" id="A0AB36FMP2"/>
<comment type="caution">
    <text evidence="1">The sequence shown here is derived from an EMBL/GenBank/DDBJ whole genome shotgun (WGS) entry which is preliminary data.</text>
</comment>
<dbReference type="EMBL" id="MIPY01000035">
    <property type="protein sequence ID" value="OES26371.1"/>
    <property type="molecule type" value="Genomic_DNA"/>
</dbReference>
<proteinExistence type="predicted"/>
<accession>A0AB36FMP2</accession>
<organism evidence="1 2">
    <name type="scientific">Alteromonas macleodii</name>
    <name type="common">Pseudoalteromonas macleodii</name>
    <dbReference type="NCBI Taxonomy" id="28108"/>
    <lineage>
        <taxon>Bacteria</taxon>
        <taxon>Pseudomonadati</taxon>
        <taxon>Pseudomonadota</taxon>
        <taxon>Gammaproteobacteria</taxon>
        <taxon>Alteromonadales</taxon>
        <taxon>Alteromonadaceae</taxon>
        <taxon>Alteromonas/Salinimonas group</taxon>
        <taxon>Alteromonas</taxon>
    </lineage>
</organism>